<evidence type="ECO:0000256" key="1">
    <source>
        <dbReference type="SAM" id="MobiDB-lite"/>
    </source>
</evidence>
<feature type="region of interest" description="Disordered" evidence="1">
    <location>
        <begin position="590"/>
        <end position="698"/>
    </location>
</feature>
<feature type="compositionally biased region" description="Basic and acidic residues" evidence="1">
    <location>
        <begin position="352"/>
        <end position="366"/>
    </location>
</feature>
<dbReference type="EMBL" id="JAKWBI020000212">
    <property type="protein sequence ID" value="KAJ2898931.1"/>
    <property type="molecule type" value="Genomic_DNA"/>
</dbReference>
<comment type="caution">
    <text evidence="2">The sequence shown here is derived from an EMBL/GenBank/DDBJ whole genome shotgun (WGS) entry which is preliminary data.</text>
</comment>
<feature type="compositionally biased region" description="Pro residues" evidence="1">
    <location>
        <begin position="237"/>
        <end position="250"/>
    </location>
</feature>
<feature type="compositionally biased region" description="Basic and acidic residues" evidence="1">
    <location>
        <begin position="689"/>
        <end position="698"/>
    </location>
</feature>
<dbReference type="Proteomes" id="UP001201980">
    <property type="component" value="Unassembled WGS sequence"/>
</dbReference>
<proteinExistence type="predicted"/>
<feature type="compositionally biased region" description="Polar residues" evidence="1">
    <location>
        <begin position="923"/>
        <end position="932"/>
    </location>
</feature>
<reference evidence="2" key="1">
    <citation type="submission" date="2022-07" db="EMBL/GenBank/DDBJ databases">
        <title>Draft genome sequence of Zalerion maritima ATCC 34329, a (micro)plastics degrading marine fungus.</title>
        <authorList>
            <person name="Paco A."/>
            <person name="Goncalves M.F.M."/>
            <person name="Rocha-Santos T.A.P."/>
            <person name="Alves A."/>
        </authorList>
    </citation>
    <scope>NUCLEOTIDE SEQUENCE</scope>
    <source>
        <strain evidence="2">ATCC 34329</strain>
    </source>
</reference>
<feature type="compositionally biased region" description="Polar residues" evidence="1">
    <location>
        <begin position="103"/>
        <end position="113"/>
    </location>
</feature>
<feature type="compositionally biased region" description="Polar residues" evidence="1">
    <location>
        <begin position="30"/>
        <end position="58"/>
    </location>
</feature>
<feature type="compositionally biased region" description="Pro residues" evidence="1">
    <location>
        <begin position="446"/>
        <end position="456"/>
    </location>
</feature>
<organism evidence="2 3">
    <name type="scientific">Zalerion maritima</name>
    <dbReference type="NCBI Taxonomy" id="339359"/>
    <lineage>
        <taxon>Eukaryota</taxon>
        <taxon>Fungi</taxon>
        <taxon>Dikarya</taxon>
        <taxon>Ascomycota</taxon>
        <taxon>Pezizomycotina</taxon>
        <taxon>Sordariomycetes</taxon>
        <taxon>Lulworthiomycetidae</taxon>
        <taxon>Lulworthiales</taxon>
        <taxon>Lulworthiaceae</taxon>
        <taxon>Zalerion</taxon>
    </lineage>
</organism>
<sequence length="1202" mass="131249">MSNLPRDPTRLRQGLNPLLTTSLAVSAFQNQVGSPSSAVSSHQYSTSQTPLSAIQPYNPQEWVASPTVGPERTHQHYPGGSEASALPPPPYSPPRSSRPVSQIYETTAANTSVPRIPPINGHRPSPDPPTNAPNPVFPPPPPTGGRGNSRERRFLPSFGRRKETEHTPPSLTPPEPHPSASLSRPTHGHTPQLSIQIPADAHGIAPGARRAVSTPAAATPTSARSRSSSQVRWDPAMPVPPPPPGPPPSQPRSQSVSRAMEIPTMVAPPTRRPPPSGVSNLGPVPPTPADWVDSDHPRPSPRPLAQMRGPSPHPGLSVDTSSIGSSTQGHESLTSATSSTPSGGLGRSPALRGEKSLRQRRAESKSRHLSHGSIDGALEDQLSDIVVPNGQGLTRRLTIGRNTPRSAKFGQDAHQQQKRNGEQQGDEHTPRAAQNSVPTTARHPETPTPPFSPRPQKPYNIDPSPSIAPKALPTPPPQNRSGSQVRGGKSRASSSENPQSPRLVMKQMAVAQSPEQFCQSTIDRYESFAHREMTATSDQERVRLFAEFMVSESRIRRERYFQAIGAMGSEIFDLTRDLFRPMVSRRDSLASQAEFTPKMPDSSRFLHGAPGPSGTNSAPTSAGIDSPMSTPGTGGSGNEPWPSGNGYIPSLSPILSMSVSEGHLDESSSRGRPASRWWETDSSGPSSQRLERSKRESKYMGVPREAWHFEEAASGSGSSSKPARNDYPPEKVGWHEASSDASVTPQPLRLSTASISSPSPYTPNPSTRDGAANPHALDVSRLVTLPPSYPRHHPAVNNNHPNLTSIRTQVRTLSDLTEVEKTNERFLAASTKLRSEAAEAAKTRKSTLRTNLSAEISSGRMSYAEAASIEADSAQAEKDASKDLEKADFERFQSDVVTPLHDLLTSRIDQASKLFDELRSRLFSENQTTDPNRPQEEGDETPELLEKLTLLKWIFEARESLHRAVYDLLSDRNDRYKEMIVTPYRLSGNDQKLRNAEHFFAEDGASRATAFAEEGMRRTQQFRDVVEENVVRGVEIQSSAFWDIAPPLKSVLDKIPDDVPRSSPRFAVQIPGAEYDENPQYHRHPLQYLYSLLLHAEKSTYQFIESQTNLLCLLHEVKETVIASKGKVMEREGRDAERIGEAARDEEGRLDEDLKEKVRVVQDQWGDALGEAFGSVKARVGEFLLQTGGWDETLEDSGVGAA</sequence>
<feature type="compositionally biased region" description="Basic and acidic residues" evidence="1">
    <location>
        <begin position="148"/>
        <end position="166"/>
    </location>
</feature>
<feature type="compositionally biased region" description="Polar residues" evidence="1">
    <location>
        <begin position="491"/>
        <end position="500"/>
    </location>
</feature>
<feature type="compositionally biased region" description="Polar residues" evidence="1">
    <location>
        <begin position="739"/>
        <end position="753"/>
    </location>
</feature>
<feature type="region of interest" description="Disordered" evidence="1">
    <location>
        <begin position="922"/>
        <end position="941"/>
    </location>
</feature>
<feature type="compositionally biased region" description="Pro residues" evidence="1">
    <location>
        <begin position="126"/>
        <end position="143"/>
    </location>
</feature>
<keyword evidence="3" id="KW-1185">Reference proteome</keyword>
<feature type="compositionally biased region" description="Basic and acidic residues" evidence="1">
    <location>
        <begin position="723"/>
        <end position="738"/>
    </location>
</feature>
<accession>A0AAD5WQ64</accession>
<feature type="compositionally biased region" description="Basic and acidic residues" evidence="1">
    <location>
        <begin position="419"/>
        <end position="430"/>
    </location>
</feature>
<name>A0AAD5WQ64_9PEZI</name>
<feature type="region of interest" description="Disordered" evidence="1">
    <location>
        <begin position="30"/>
        <end position="502"/>
    </location>
</feature>
<gene>
    <name evidence="2" type="ORF">MKZ38_003564</name>
</gene>
<feature type="region of interest" description="Disordered" evidence="1">
    <location>
        <begin position="785"/>
        <end position="805"/>
    </location>
</feature>
<evidence type="ECO:0000313" key="3">
    <source>
        <dbReference type="Proteomes" id="UP001201980"/>
    </source>
</evidence>
<protein>
    <submittedName>
        <fullName evidence="2">Uncharacterized protein</fullName>
    </submittedName>
</protein>
<feature type="compositionally biased region" description="Polar residues" evidence="1">
    <location>
        <begin position="180"/>
        <end position="195"/>
    </location>
</feature>
<feature type="region of interest" description="Disordered" evidence="1">
    <location>
        <begin position="710"/>
        <end position="773"/>
    </location>
</feature>
<evidence type="ECO:0000313" key="2">
    <source>
        <dbReference type="EMBL" id="KAJ2898931.1"/>
    </source>
</evidence>
<feature type="compositionally biased region" description="Polar residues" evidence="1">
    <location>
        <begin position="796"/>
        <end position="805"/>
    </location>
</feature>
<feature type="compositionally biased region" description="Low complexity" evidence="1">
    <location>
        <begin position="208"/>
        <end position="229"/>
    </location>
</feature>
<dbReference type="AlphaFoldDB" id="A0AAD5WQ64"/>
<feature type="compositionally biased region" description="Polar residues" evidence="1">
    <location>
        <begin position="318"/>
        <end position="342"/>
    </location>
</feature>